<organism evidence="2 3">
    <name type="scientific">Pseudomonas spelaei</name>
    <dbReference type="NCBI Taxonomy" id="1055469"/>
    <lineage>
        <taxon>Bacteria</taxon>
        <taxon>Pseudomonadati</taxon>
        <taxon>Pseudomonadota</taxon>
        <taxon>Gammaproteobacteria</taxon>
        <taxon>Pseudomonadales</taxon>
        <taxon>Pseudomonadaceae</taxon>
        <taxon>Pseudomonas</taxon>
    </lineage>
</organism>
<dbReference type="AlphaFoldDB" id="A0A6I3W9C1"/>
<proteinExistence type="predicted"/>
<dbReference type="InterPro" id="IPR052733">
    <property type="entry name" value="Chloroplast_QOR"/>
</dbReference>
<protein>
    <submittedName>
        <fullName evidence="2">Zinc-binding dehydrogenase</fullName>
    </submittedName>
</protein>
<feature type="domain" description="Enoyl reductase (ER)" evidence="1">
    <location>
        <begin position="10"/>
        <end position="312"/>
    </location>
</feature>
<dbReference type="SMART" id="SM00829">
    <property type="entry name" value="PKS_ER"/>
    <property type="match status" value="1"/>
</dbReference>
<dbReference type="PANTHER" id="PTHR44013">
    <property type="entry name" value="ZINC-TYPE ALCOHOL DEHYDROGENASE-LIKE PROTEIN C16A3.02C"/>
    <property type="match status" value="1"/>
</dbReference>
<dbReference type="CDD" id="cd05289">
    <property type="entry name" value="MDR_like_2"/>
    <property type="match status" value="1"/>
</dbReference>
<dbReference type="SUPFAM" id="SSF51735">
    <property type="entry name" value="NAD(P)-binding Rossmann-fold domains"/>
    <property type="match status" value="1"/>
</dbReference>
<dbReference type="Gene3D" id="3.90.180.10">
    <property type="entry name" value="Medium-chain alcohol dehydrogenases, catalytic domain"/>
    <property type="match status" value="1"/>
</dbReference>
<evidence type="ECO:0000259" key="1">
    <source>
        <dbReference type="SMART" id="SM00829"/>
    </source>
</evidence>
<dbReference type="SUPFAM" id="SSF50129">
    <property type="entry name" value="GroES-like"/>
    <property type="match status" value="1"/>
</dbReference>
<dbReference type="OrthoDB" id="9785812at2"/>
<name>A0A6I3W9C1_9PSED</name>
<dbReference type="RefSeq" id="WP_155582157.1">
    <property type="nucleotide sequence ID" value="NZ_JBHSTH010000021.1"/>
</dbReference>
<accession>A0A6I3W9C1</accession>
<dbReference type="InterPro" id="IPR036291">
    <property type="entry name" value="NAD(P)-bd_dom_sf"/>
</dbReference>
<reference evidence="2 3" key="1">
    <citation type="submission" date="2019-11" db="EMBL/GenBank/DDBJ databases">
        <title>Pseudomonas karstica sp. nov. and Pseudomonas spelaei sp. nov. from karst caves.</title>
        <authorList>
            <person name="Zeman M."/>
        </authorList>
    </citation>
    <scope>NUCLEOTIDE SEQUENCE [LARGE SCALE GENOMIC DNA]</scope>
    <source>
        <strain evidence="2 3">CCM 7893</strain>
    </source>
</reference>
<comment type="caution">
    <text evidence="2">The sequence shown here is derived from an EMBL/GenBank/DDBJ whole genome shotgun (WGS) entry which is preliminary data.</text>
</comment>
<dbReference type="EMBL" id="WNNK01000003">
    <property type="protein sequence ID" value="MUF03772.1"/>
    <property type="molecule type" value="Genomic_DNA"/>
</dbReference>
<dbReference type="InterPro" id="IPR020843">
    <property type="entry name" value="ER"/>
</dbReference>
<dbReference type="Gene3D" id="3.40.50.720">
    <property type="entry name" value="NAD(P)-binding Rossmann-like Domain"/>
    <property type="match status" value="1"/>
</dbReference>
<dbReference type="InterPro" id="IPR011032">
    <property type="entry name" value="GroES-like_sf"/>
</dbReference>
<gene>
    <name evidence="2" type="ORF">GNF76_05470</name>
</gene>
<dbReference type="Pfam" id="PF13602">
    <property type="entry name" value="ADH_zinc_N_2"/>
    <property type="match status" value="1"/>
</dbReference>
<dbReference type="InterPro" id="IPR013154">
    <property type="entry name" value="ADH-like_N"/>
</dbReference>
<keyword evidence="3" id="KW-1185">Reference proteome</keyword>
<evidence type="ECO:0000313" key="3">
    <source>
        <dbReference type="Proteomes" id="UP000438196"/>
    </source>
</evidence>
<dbReference type="PANTHER" id="PTHR44013:SF1">
    <property type="entry name" value="ZINC-TYPE ALCOHOL DEHYDROGENASE-LIKE PROTEIN C16A3.02C"/>
    <property type="match status" value="1"/>
</dbReference>
<dbReference type="Proteomes" id="UP000438196">
    <property type="component" value="Unassembled WGS sequence"/>
</dbReference>
<sequence length="314" mass="32670">MKAVAVNAFGTAPVLMDMARPVPDAEQVLVKLQASGLNPFDWRVGDGILKGKIPHLFPLILGVDGAGVVEAVGANVRRFKPGDRVVGQFLFGRAGQGSYADYAVIDQNAVLSRYPQTLPAALAAALPTAGITALQLSQRLDLKPGSTVLIVGATGGVGSFLTQLATMNELRVIATASGGAAERMRVLGAVKTLDYRSTPIDQWMGTHYPEGIDGLVDLVSDAAGFARNASFVKNGGVALSTVWSARAEELMARGIKGGNFEAKTTSADLDLLVRTAVAGELTIPVERQITLAQVPAALAENRAGGARGKTVVVL</sequence>
<dbReference type="GO" id="GO:0016491">
    <property type="term" value="F:oxidoreductase activity"/>
    <property type="evidence" value="ECO:0007669"/>
    <property type="project" value="InterPro"/>
</dbReference>
<dbReference type="Pfam" id="PF08240">
    <property type="entry name" value="ADH_N"/>
    <property type="match status" value="1"/>
</dbReference>
<evidence type="ECO:0000313" key="2">
    <source>
        <dbReference type="EMBL" id="MUF03772.1"/>
    </source>
</evidence>